<dbReference type="InterPro" id="IPR036052">
    <property type="entry name" value="TrpB-like_PALP_sf"/>
</dbReference>
<evidence type="ECO:0000313" key="5">
    <source>
        <dbReference type="EMBL" id="GLQ16647.1"/>
    </source>
</evidence>
<comment type="caution">
    <text evidence="5">The sequence shown here is derived from an EMBL/GenBank/DDBJ whole genome shotgun (WGS) entry which is preliminary data.</text>
</comment>
<dbReference type="CDD" id="cd01562">
    <property type="entry name" value="Thr-dehyd"/>
    <property type="match status" value="1"/>
</dbReference>
<evidence type="ECO:0000256" key="1">
    <source>
        <dbReference type="ARBA" id="ARBA00001933"/>
    </source>
</evidence>
<evidence type="ECO:0000259" key="4">
    <source>
        <dbReference type="Pfam" id="PF00291"/>
    </source>
</evidence>
<organism evidence="5 6">
    <name type="scientific">Maritalea porphyrae</name>
    <dbReference type="NCBI Taxonomy" id="880732"/>
    <lineage>
        <taxon>Bacteria</taxon>
        <taxon>Pseudomonadati</taxon>
        <taxon>Pseudomonadota</taxon>
        <taxon>Alphaproteobacteria</taxon>
        <taxon>Hyphomicrobiales</taxon>
        <taxon>Devosiaceae</taxon>
        <taxon>Maritalea</taxon>
    </lineage>
</organism>
<keyword evidence="2" id="KW-0663">Pyridoxal phosphate</keyword>
<comment type="cofactor">
    <cofactor evidence="1">
        <name>pyridoxal 5'-phosphate</name>
        <dbReference type="ChEBI" id="CHEBI:597326"/>
    </cofactor>
</comment>
<keyword evidence="6" id="KW-1185">Reference proteome</keyword>
<gene>
    <name evidence="5" type="ORF">GCM10007879_08960</name>
</gene>
<evidence type="ECO:0000313" key="6">
    <source>
        <dbReference type="Proteomes" id="UP001161405"/>
    </source>
</evidence>
<dbReference type="InterPro" id="IPR001926">
    <property type="entry name" value="TrpB-like_PALP"/>
</dbReference>
<dbReference type="EMBL" id="BSNI01000002">
    <property type="protein sequence ID" value="GLQ16647.1"/>
    <property type="molecule type" value="Genomic_DNA"/>
</dbReference>
<name>A0ABQ5UNA7_9HYPH</name>
<dbReference type="Pfam" id="PF00291">
    <property type="entry name" value="PALP"/>
    <property type="match status" value="1"/>
</dbReference>
<dbReference type="RefSeq" id="WP_284362322.1">
    <property type="nucleotide sequence ID" value="NZ_BSNI01000002.1"/>
</dbReference>
<feature type="domain" description="Tryptophan synthase beta chain-like PALP" evidence="4">
    <location>
        <begin position="23"/>
        <end position="308"/>
    </location>
</feature>
<dbReference type="Gene3D" id="3.40.50.1100">
    <property type="match status" value="2"/>
</dbReference>
<keyword evidence="3" id="KW-0456">Lyase</keyword>
<evidence type="ECO:0000256" key="3">
    <source>
        <dbReference type="ARBA" id="ARBA00023239"/>
    </source>
</evidence>
<dbReference type="SUPFAM" id="SSF53686">
    <property type="entry name" value="Tryptophan synthase beta subunit-like PLP-dependent enzymes"/>
    <property type="match status" value="1"/>
</dbReference>
<dbReference type="InterPro" id="IPR050147">
    <property type="entry name" value="Ser/Thr_Dehydratase"/>
</dbReference>
<dbReference type="PANTHER" id="PTHR48078:SF6">
    <property type="entry name" value="L-THREONINE DEHYDRATASE CATABOLIC TDCB"/>
    <property type="match status" value="1"/>
</dbReference>
<dbReference type="PANTHER" id="PTHR48078">
    <property type="entry name" value="THREONINE DEHYDRATASE, MITOCHONDRIAL-RELATED"/>
    <property type="match status" value="1"/>
</dbReference>
<dbReference type="Proteomes" id="UP001161405">
    <property type="component" value="Unassembled WGS sequence"/>
</dbReference>
<reference evidence="5" key="1">
    <citation type="journal article" date="2014" name="Int. J. Syst. Evol. Microbiol.">
        <title>Complete genome of a new Firmicutes species belonging to the dominant human colonic microbiota ('Ruminococcus bicirculans') reveals two chromosomes and a selective capacity to utilize plant glucans.</title>
        <authorList>
            <consortium name="NISC Comparative Sequencing Program"/>
            <person name="Wegmann U."/>
            <person name="Louis P."/>
            <person name="Goesmann A."/>
            <person name="Henrissat B."/>
            <person name="Duncan S.H."/>
            <person name="Flint H.J."/>
        </authorList>
    </citation>
    <scope>NUCLEOTIDE SEQUENCE</scope>
    <source>
        <strain evidence="5">NBRC 107169</strain>
    </source>
</reference>
<sequence>MVQLPTLAQIEARYRDLEGQVLHTPTVQAASAKLANILGPGLFLKQELFQYTGTFKARGALSVVSTLDEAQRANGITAVSAGNHAIAASWAARKAGISAKVVMTKTANPLRIERSKAEGAEVILCDDIAAAFAEVQRLEKEEGRTFVHPFEGPHTTLGAAGVGLELMRDVKDLEAVIVSIGGGGLISGVAAAVKLINPDCKVYGVEPEGAASMSASRKANEPVKMDEINTIADSLAPPYSLPYSFALNQAFVDEVITISDDQICAGQALYQEELKLAVEPAAGATLAAALGPLRIKVAGKRHALIVCGANIDSQTYAEQILRGQANMTELLG</sequence>
<evidence type="ECO:0000256" key="2">
    <source>
        <dbReference type="ARBA" id="ARBA00022898"/>
    </source>
</evidence>
<proteinExistence type="predicted"/>
<reference evidence="5" key="2">
    <citation type="submission" date="2023-01" db="EMBL/GenBank/DDBJ databases">
        <title>Draft genome sequence of Maritalea porphyrae strain NBRC 107169.</title>
        <authorList>
            <person name="Sun Q."/>
            <person name="Mori K."/>
        </authorList>
    </citation>
    <scope>NUCLEOTIDE SEQUENCE</scope>
    <source>
        <strain evidence="5">NBRC 107169</strain>
    </source>
</reference>
<protein>
    <submittedName>
        <fullName evidence="5">Serine/threonine dehydratase</fullName>
    </submittedName>
</protein>
<accession>A0ABQ5UNA7</accession>